<feature type="domain" description="Nucleoside phosphorylase" evidence="2">
    <location>
        <begin position="31"/>
        <end position="182"/>
    </location>
</feature>
<keyword evidence="3" id="KW-0378">Hydrolase</keyword>
<dbReference type="Gene3D" id="3.40.50.1580">
    <property type="entry name" value="Nucleoside phosphorylase domain"/>
    <property type="match status" value="1"/>
</dbReference>
<dbReference type="InterPro" id="IPR035994">
    <property type="entry name" value="Nucleoside_phosphorylase_sf"/>
</dbReference>
<dbReference type="EC" id="3.2.2.9" evidence="3"/>
<feature type="signal peptide" evidence="1">
    <location>
        <begin position="1"/>
        <end position="23"/>
    </location>
</feature>
<reference evidence="3 4" key="1">
    <citation type="submission" date="2018-06" db="EMBL/GenBank/DDBJ databases">
        <authorList>
            <consortium name="Pathogen Informatics"/>
            <person name="Doyle S."/>
        </authorList>
    </citation>
    <scope>NUCLEOTIDE SEQUENCE [LARGE SCALE GENOMIC DNA]</scope>
    <source>
        <strain evidence="3 4">NCTC12961</strain>
    </source>
</reference>
<dbReference type="GO" id="GO:0009116">
    <property type="term" value="P:nucleoside metabolic process"/>
    <property type="evidence" value="ECO:0007669"/>
    <property type="project" value="InterPro"/>
</dbReference>
<accession>A0A2X4XHM9</accession>
<proteinExistence type="predicted"/>
<dbReference type="GO" id="GO:0008930">
    <property type="term" value="F:methylthioadenosine nucleosidase activity"/>
    <property type="evidence" value="ECO:0007669"/>
    <property type="project" value="TreeGrafter"/>
</dbReference>
<dbReference type="GO" id="GO:0005829">
    <property type="term" value="C:cytosol"/>
    <property type="evidence" value="ECO:0007669"/>
    <property type="project" value="TreeGrafter"/>
</dbReference>
<sequence length="195" mass="20777">MTKKLSFMLLAACGVAFSPLALAQQGHATGPIVVQGAMPVEAERFAQRLDNPREEQIGGWRFWHGTVDGYPVVVSETLKGMSNAAAATAIAATRFQPVAIINQGTAGGHDPALKVYDIVLGRYSVSLGAFKTPKKAAGEGSDSRQWQPMDLLASKGSAGEDKNVHSIRQFPADAKLLAIAEGVKASYTRARWLRA</sequence>
<dbReference type="EMBL" id="LS483469">
    <property type="protein sequence ID" value="SQI36134.1"/>
    <property type="molecule type" value="Genomic_DNA"/>
</dbReference>
<evidence type="ECO:0000313" key="4">
    <source>
        <dbReference type="Proteomes" id="UP000248897"/>
    </source>
</evidence>
<dbReference type="SUPFAM" id="SSF53167">
    <property type="entry name" value="Purine and uridine phosphorylases"/>
    <property type="match status" value="1"/>
</dbReference>
<dbReference type="Proteomes" id="UP000248897">
    <property type="component" value="Chromosome 1"/>
</dbReference>
<evidence type="ECO:0000256" key="1">
    <source>
        <dbReference type="SAM" id="SignalP"/>
    </source>
</evidence>
<dbReference type="Pfam" id="PF01048">
    <property type="entry name" value="PNP_UDP_1"/>
    <property type="match status" value="1"/>
</dbReference>
<feature type="chain" id="PRO_5015958076" evidence="1">
    <location>
        <begin position="24"/>
        <end position="195"/>
    </location>
</feature>
<dbReference type="PANTHER" id="PTHR46832:SF1">
    <property type="entry name" value="5'-METHYLTHIOADENOSINE_S-ADENOSYLHOMOCYSTEINE NUCLEOSIDASE"/>
    <property type="match status" value="1"/>
</dbReference>
<dbReference type="STRING" id="82996.ADP72_02580"/>
<dbReference type="GO" id="GO:0008782">
    <property type="term" value="F:adenosylhomocysteine nucleosidase activity"/>
    <property type="evidence" value="ECO:0007669"/>
    <property type="project" value="UniProtKB-EC"/>
</dbReference>
<protein>
    <submittedName>
        <fullName evidence="3">5'-methylthioadenosine/S-adenosylhomocysteine nucleosidase</fullName>
        <ecNumber evidence="3">3.2.2.9</ecNumber>
    </submittedName>
</protein>
<organism evidence="3 4">
    <name type="scientific">Serratia plymuthica</name>
    <dbReference type="NCBI Taxonomy" id="82996"/>
    <lineage>
        <taxon>Bacteria</taxon>
        <taxon>Pseudomonadati</taxon>
        <taxon>Pseudomonadota</taxon>
        <taxon>Gammaproteobacteria</taxon>
        <taxon>Enterobacterales</taxon>
        <taxon>Yersiniaceae</taxon>
        <taxon>Serratia</taxon>
    </lineage>
</organism>
<evidence type="ECO:0000259" key="2">
    <source>
        <dbReference type="Pfam" id="PF01048"/>
    </source>
</evidence>
<evidence type="ECO:0000313" key="3">
    <source>
        <dbReference type="EMBL" id="SQI36134.1"/>
    </source>
</evidence>
<dbReference type="GO" id="GO:0019284">
    <property type="term" value="P:L-methionine salvage from S-adenosylmethionine"/>
    <property type="evidence" value="ECO:0007669"/>
    <property type="project" value="TreeGrafter"/>
</dbReference>
<keyword evidence="3" id="KW-0326">Glycosidase</keyword>
<dbReference type="PANTHER" id="PTHR46832">
    <property type="entry name" value="5'-METHYLTHIOADENOSINE/S-ADENOSYLHOMOCYSTEINE NUCLEOSIDASE"/>
    <property type="match status" value="1"/>
</dbReference>
<dbReference type="InterPro" id="IPR000845">
    <property type="entry name" value="Nucleoside_phosphorylase_d"/>
</dbReference>
<gene>
    <name evidence="3" type="primary">mtnN_2</name>
    <name evidence="3" type="ORF">NCTC12961_02026</name>
</gene>
<keyword evidence="1" id="KW-0732">Signal</keyword>
<name>A0A2X4XHM9_SERPL</name>
<dbReference type="AlphaFoldDB" id="A0A2X4XHM9"/>